<reference evidence="6 7" key="1">
    <citation type="journal article" date="2008" name="DNA Res.">
        <title>Determination of the genome sequence of Porphyromonas gingivalis strain ATCC 33277 and genomic comparison with strain W83 revealed extensive genome rearrangements in P. gingivalis.</title>
        <authorList>
            <person name="Naito M."/>
            <person name="Hirakawa H."/>
            <person name="Yamashita A."/>
            <person name="Ohara N."/>
            <person name="Shoji M."/>
            <person name="Yukitake H."/>
            <person name="Nakayama K."/>
            <person name="Toh H."/>
            <person name="Yoshimura F."/>
            <person name="Kuhara S."/>
            <person name="Hattori M."/>
            <person name="Hayashi T."/>
            <person name="Nakayama K."/>
        </authorList>
    </citation>
    <scope>NUCLEOTIDE SEQUENCE [LARGE SCALE GENOMIC DNA]</scope>
    <source>
        <strain evidence="7">ATCC 33277 / DSM 20709 / CIP 103683 / JCM 12257 / NCTC 11834 / 2561</strain>
    </source>
</reference>
<dbReference type="eggNOG" id="COG4105">
    <property type="taxonomic scope" value="Bacteria"/>
</dbReference>
<name>B2RKH8_PORG3</name>
<keyword evidence="1" id="KW-0732">Signal</keyword>
<gene>
    <name evidence="6" type="ordered locus">PGN_1354</name>
</gene>
<keyword evidence="4" id="KW-0812">Transmembrane</keyword>
<evidence type="ECO:0000256" key="2">
    <source>
        <dbReference type="ARBA" id="ARBA00023136"/>
    </source>
</evidence>
<dbReference type="EMBL" id="AP009380">
    <property type="protein sequence ID" value="BAG33873.1"/>
    <property type="molecule type" value="Genomic_DNA"/>
</dbReference>
<dbReference type="HOGENOM" id="CLU_068039_0_0_10"/>
<feature type="transmembrane region" description="Helical" evidence="4">
    <location>
        <begin position="46"/>
        <end position="65"/>
    </location>
</feature>
<keyword evidence="3" id="KW-0998">Cell outer membrane</keyword>
<evidence type="ECO:0000313" key="6">
    <source>
        <dbReference type="EMBL" id="BAG33873.1"/>
    </source>
</evidence>
<evidence type="ECO:0000259" key="5">
    <source>
        <dbReference type="Pfam" id="PF13525"/>
    </source>
</evidence>
<dbReference type="Proteomes" id="UP000008842">
    <property type="component" value="Chromosome"/>
</dbReference>
<dbReference type="InterPro" id="IPR039565">
    <property type="entry name" value="BamD-like"/>
</dbReference>
<protein>
    <recommendedName>
        <fullName evidence="5">Outer membrane lipoprotein BamD-like domain-containing protein</fullName>
    </recommendedName>
</protein>
<dbReference type="InterPro" id="IPR017689">
    <property type="entry name" value="BamD"/>
</dbReference>
<dbReference type="NCBIfam" id="TIGR03302">
    <property type="entry name" value="OM_YfiO"/>
    <property type="match status" value="1"/>
</dbReference>
<keyword evidence="2 4" id="KW-0472">Membrane</keyword>
<accession>B2RKH8</accession>
<keyword evidence="4" id="KW-1133">Transmembrane helix</keyword>
<dbReference type="Gene3D" id="1.25.40.10">
    <property type="entry name" value="Tetratricopeptide repeat domain"/>
    <property type="match status" value="1"/>
</dbReference>
<evidence type="ECO:0000256" key="1">
    <source>
        <dbReference type="ARBA" id="ARBA00022729"/>
    </source>
</evidence>
<evidence type="ECO:0000256" key="3">
    <source>
        <dbReference type="ARBA" id="ARBA00023237"/>
    </source>
</evidence>
<organism evidence="6 7">
    <name type="scientific">Porphyromonas gingivalis (strain ATCC 33277 / DSM 20709 / CIP 103683 / JCM 12257 / NCTC 11834 / 2561)</name>
    <dbReference type="NCBI Taxonomy" id="431947"/>
    <lineage>
        <taxon>Bacteria</taxon>
        <taxon>Pseudomonadati</taxon>
        <taxon>Bacteroidota</taxon>
        <taxon>Bacteroidia</taxon>
        <taxon>Bacteroidales</taxon>
        <taxon>Porphyromonadaceae</taxon>
        <taxon>Porphyromonas</taxon>
    </lineage>
</organism>
<dbReference type="AlphaFoldDB" id="B2RKH8"/>
<feature type="domain" description="Outer membrane lipoprotein BamD-like" evidence="5">
    <location>
        <begin position="74"/>
        <end position="220"/>
    </location>
</feature>
<evidence type="ECO:0000256" key="4">
    <source>
        <dbReference type="SAM" id="Phobius"/>
    </source>
</evidence>
<dbReference type="Pfam" id="PF13525">
    <property type="entry name" value="YfiO"/>
    <property type="match status" value="1"/>
</dbReference>
<sequence>MWEIKHTNSQCVVPFLYIELTLYIENGYLCEVKSIIRQKQMTSRKLIFFAALTFLFASCGEFVRIQQSPDTSLKYSYAKKFYNERKYSKAASLLEDVRGIYDGTSEGEQLMFLLAECYLEMRRDADAGICYQEYYNKYPKGLRAEEARYKAGYCFYEASPDSRLDQSDTYLAIQELQSYLDFFPNGKYAKEAENMLFGLQDKLAYKEYRTAKLYYNLGLYLGNNYRSCIVTAEAALKTYPYTKHREELVFLMLQAMYEEASFSVSEKLQTRYRDVADQYFAYINEFPNGKYLKQAKKIYDSVSKHISQDA</sequence>
<proteinExistence type="predicted"/>
<evidence type="ECO:0000313" key="7">
    <source>
        <dbReference type="Proteomes" id="UP000008842"/>
    </source>
</evidence>
<dbReference type="KEGG" id="pgn:PGN_1354"/>
<dbReference type="InterPro" id="IPR011990">
    <property type="entry name" value="TPR-like_helical_dom_sf"/>
</dbReference>